<accession>A0ABU8RWM2</accession>
<protein>
    <submittedName>
        <fullName evidence="4">Helix-turn-helix domain-containing protein</fullName>
    </submittedName>
</protein>
<evidence type="ECO:0000256" key="2">
    <source>
        <dbReference type="PROSITE-ProRule" id="PRU00335"/>
    </source>
</evidence>
<dbReference type="InterPro" id="IPR009057">
    <property type="entry name" value="Homeodomain-like_sf"/>
</dbReference>
<keyword evidence="5" id="KW-1185">Reference proteome</keyword>
<evidence type="ECO:0000313" key="5">
    <source>
        <dbReference type="Proteomes" id="UP001361239"/>
    </source>
</evidence>
<dbReference type="InterPro" id="IPR050109">
    <property type="entry name" value="HTH-type_TetR-like_transc_reg"/>
</dbReference>
<keyword evidence="1 2" id="KW-0238">DNA-binding</keyword>
<evidence type="ECO:0000256" key="1">
    <source>
        <dbReference type="ARBA" id="ARBA00023125"/>
    </source>
</evidence>
<evidence type="ECO:0000259" key="3">
    <source>
        <dbReference type="PROSITE" id="PS50977"/>
    </source>
</evidence>
<sequence length="193" mass="21521">MDAPRRNKGFDETHQELLETAVRLISERGVDALSIAALAREMGINRTTVYYHFDSREALLHAVSSWATAQLGRGTDVNLSQPERIGLISRFAIENPELIKLWIDDFVSGKDIRDSYSGWNALVEGTAQRLAEEHPDEDIDAEVYCVMLIAASVIGPRVYRNSVNPAATTEQIVAKFVREHQRVLARDGVTAKS</sequence>
<feature type="DNA-binding region" description="H-T-H motif" evidence="2">
    <location>
        <begin position="34"/>
        <end position="53"/>
    </location>
</feature>
<name>A0ABU8RWM2_9SPHN</name>
<dbReference type="InterPro" id="IPR001647">
    <property type="entry name" value="HTH_TetR"/>
</dbReference>
<dbReference type="PANTHER" id="PTHR30055">
    <property type="entry name" value="HTH-TYPE TRANSCRIPTIONAL REGULATOR RUTR"/>
    <property type="match status" value="1"/>
</dbReference>
<organism evidence="4 5">
    <name type="scientific">Novosphingobium anseongense</name>
    <dbReference type="NCBI Taxonomy" id="3133436"/>
    <lineage>
        <taxon>Bacteria</taxon>
        <taxon>Pseudomonadati</taxon>
        <taxon>Pseudomonadota</taxon>
        <taxon>Alphaproteobacteria</taxon>
        <taxon>Sphingomonadales</taxon>
        <taxon>Sphingomonadaceae</taxon>
        <taxon>Novosphingobium</taxon>
    </lineage>
</organism>
<dbReference type="EMBL" id="JBBHJZ010000002">
    <property type="protein sequence ID" value="MEJ5977473.1"/>
    <property type="molecule type" value="Genomic_DNA"/>
</dbReference>
<dbReference type="RefSeq" id="WP_339587411.1">
    <property type="nucleotide sequence ID" value="NZ_JBBHJZ010000002.1"/>
</dbReference>
<proteinExistence type="predicted"/>
<evidence type="ECO:0000313" key="4">
    <source>
        <dbReference type="EMBL" id="MEJ5977473.1"/>
    </source>
</evidence>
<dbReference type="Proteomes" id="UP001361239">
    <property type="component" value="Unassembled WGS sequence"/>
</dbReference>
<dbReference type="PROSITE" id="PS50977">
    <property type="entry name" value="HTH_TETR_2"/>
    <property type="match status" value="1"/>
</dbReference>
<feature type="domain" description="HTH tetR-type" evidence="3">
    <location>
        <begin position="11"/>
        <end position="71"/>
    </location>
</feature>
<dbReference type="PRINTS" id="PR00455">
    <property type="entry name" value="HTHTETR"/>
</dbReference>
<dbReference type="PANTHER" id="PTHR30055:SF226">
    <property type="entry name" value="HTH-TYPE TRANSCRIPTIONAL REGULATOR PKSA"/>
    <property type="match status" value="1"/>
</dbReference>
<gene>
    <name evidence="4" type="ORF">WG901_12560</name>
</gene>
<comment type="caution">
    <text evidence="4">The sequence shown here is derived from an EMBL/GenBank/DDBJ whole genome shotgun (WGS) entry which is preliminary data.</text>
</comment>
<reference evidence="4 5" key="1">
    <citation type="submission" date="2024-03" db="EMBL/GenBank/DDBJ databases">
        <authorList>
            <person name="Jo J.-H."/>
        </authorList>
    </citation>
    <scope>NUCLEOTIDE SEQUENCE [LARGE SCALE GENOMIC DNA]</scope>
    <source>
        <strain evidence="4 5">PS1R-30</strain>
    </source>
</reference>
<dbReference type="Pfam" id="PF00440">
    <property type="entry name" value="TetR_N"/>
    <property type="match status" value="1"/>
</dbReference>
<dbReference type="Gene3D" id="1.10.357.10">
    <property type="entry name" value="Tetracycline Repressor, domain 2"/>
    <property type="match status" value="1"/>
</dbReference>
<dbReference type="SUPFAM" id="SSF46689">
    <property type="entry name" value="Homeodomain-like"/>
    <property type="match status" value="1"/>
</dbReference>